<reference evidence="1" key="1">
    <citation type="submission" date="2013-11" db="EMBL/GenBank/DDBJ databases">
        <title>Draft genome sequence of the broad-host-range Rhizobium sp. LPU83 strain, a member of the low-genetic diversity Oregon-like Rhizobium sp. group.</title>
        <authorList>
            <person name="Wibberg D."/>
            <person name="Puehler A."/>
            <person name="Schlueter A."/>
        </authorList>
    </citation>
    <scope>NUCLEOTIDE SEQUENCE [LARGE SCALE GENOMIC DNA]</scope>
    <source>
        <strain evidence="1">LPU83</strain>
        <plasmid evidence="1">pLPU83b</plasmid>
    </source>
</reference>
<keyword evidence="1" id="KW-0614">Plasmid</keyword>
<keyword evidence="2" id="KW-1185">Reference proteome</keyword>
<protein>
    <submittedName>
        <fullName evidence="1">Uncharacterized protein</fullName>
    </submittedName>
</protein>
<dbReference type="RefSeq" id="WP_231052391.1">
    <property type="nucleotide sequence ID" value="NZ_ATTO01000121.1"/>
</dbReference>
<dbReference type="EMBL" id="CBYB010000010">
    <property type="protein sequence ID" value="CDM60149.1"/>
    <property type="molecule type" value="Genomic_DNA"/>
</dbReference>
<geneLocation type="plasmid" evidence="1">
    <name>pLPU83b</name>
</geneLocation>
<organism evidence="1 2">
    <name type="scientific">Rhizobium favelukesii</name>
    <dbReference type="NCBI Taxonomy" id="348824"/>
    <lineage>
        <taxon>Bacteria</taxon>
        <taxon>Pseudomonadati</taxon>
        <taxon>Pseudomonadota</taxon>
        <taxon>Alphaproteobacteria</taxon>
        <taxon>Hyphomicrobiales</taxon>
        <taxon>Rhizobiaceae</taxon>
        <taxon>Rhizobium/Agrobacterium group</taxon>
        <taxon>Rhizobium</taxon>
    </lineage>
</organism>
<evidence type="ECO:0000313" key="1">
    <source>
        <dbReference type="EMBL" id="CDM60149.1"/>
    </source>
</evidence>
<name>W6RH67_9HYPH</name>
<evidence type="ECO:0000313" key="2">
    <source>
        <dbReference type="Proteomes" id="UP000019443"/>
    </source>
</evidence>
<accession>W6RH67</accession>
<comment type="caution">
    <text evidence="1">The sequence shown here is derived from an EMBL/GenBank/DDBJ whole genome shotgun (WGS) entry which is preliminary data.</text>
</comment>
<dbReference type="AlphaFoldDB" id="W6RH67"/>
<sequence length="90" mass="10373">MARQISMTARSELVQAIIERYRLSIRADKQRILDEFVAVTGYHRKHAIRVLKRRDQPVIGNKQPRLRYGGDVREALRLVGSFGEVVLKTA</sequence>
<proteinExistence type="predicted"/>
<gene>
    <name evidence="1" type="ORF">LPU83_pLPU83b_0153</name>
</gene>
<dbReference type="Proteomes" id="UP000019443">
    <property type="component" value="Unassembled WGS sequence"/>
</dbReference>